<dbReference type="GO" id="GO:0036064">
    <property type="term" value="C:ciliary basal body"/>
    <property type="evidence" value="ECO:0007669"/>
    <property type="project" value="TreeGrafter"/>
</dbReference>
<organism evidence="2 3">
    <name type="scientific">Hypsibius exemplaris</name>
    <name type="common">Freshwater tardigrade</name>
    <dbReference type="NCBI Taxonomy" id="2072580"/>
    <lineage>
        <taxon>Eukaryota</taxon>
        <taxon>Metazoa</taxon>
        <taxon>Ecdysozoa</taxon>
        <taxon>Tardigrada</taxon>
        <taxon>Eutardigrada</taxon>
        <taxon>Parachela</taxon>
        <taxon>Hypsibioidea</taxon>
        <taxon>Hypsibiidae</taxon>
        <taxon>Hypsibius</taxon>
    </lineage>
</organism>
<dbReference type="PANTHER" id="PTHR21223">
    <property type="entry name" value="CBY1-INTERACTING BAR DOMAIN-CONTAINING PROTEIN HOMOLOG"/>
    <property type="match status" value="1"/>
</dbReference>
<sequence length="419" mass="47058">MDVWYPPLFETSSLEYQAKLILARAENTELKFGNFCRNFALYSRHVASVRDVGDELTNQLIKFCETQKDAPITQAKLEEFIGLFNSIIDQEHARVKRLQSKVVAGFSKYGFLCRAIKDEIKRSLGIKEREHQQAEEFAKLQAKFVGNFHLHQQRQDELHTAISDTRRAQELLKKESDKFERQKVSDTQQILMNFCEIELAYHARLIEICTAAYNVVKDVGPDTDMDNFRKSLAGKFEEKIKVGLDHVPVHVPSTQQMPVVVGTGFTTTKPAKGPTSSTDERDTDTKEFAETTAENDTQEELISEVAYYVTPTDDEGGVSTEPERRTMATVTRKASRKLKVSIADVVMGRTDGKRKDARSPSKSVVNVMVAAEAAPTNQPLTPAQIRRYSTHFGVPAVEYTTDSDHKVGNNSLGGQSSPM</sequence>
<accession>A0A9X6RMZ8</accession>
<dbReference type="EMBL" id="MTYJ01000349">
    <property type="protein sequence ID" value="OWA53838.1"/>
    <property type="molecule type" value="Genomic_DNA"/>
</dbReference>
<dbReference type="InterPro" id="IPR027267">
    <property type="entry name" value="AH/BAR_dom_sf"/>
</dbReference>
<dbReference type="SUPFAM" id="SSF103657">
    <property type="entry name" value="BAR/IMD domain-like"/>
    <property type="match status" value="1"/>
</dbReference>
<feature type="region of interest" description="Disordered" evidence="1">
    <location>
        <begin position="265"/>
        <end position="296"/>
    </location>
</feature>
<comment type="caution">
    <text evidence="2">The sequence shown here is derived from an EMBL/GenBank/DDBJ whole genome shotgun (WGS) entry which is preliminary data.</text>
</comment>
<feature type="compositionally biased region" description="Polar residues" evidence="1">
    <location>
        <begin position="265"/>
        <end position="277"/>
    </location>
</feature>
<feature type="compositionally biased region" description="Polar residues" evidence="1">
    <location>
        <begin position="408"/>
        <end position="419"/>
    </location>
</feature>
<reference evidence="3" key="1">
    <citation type="submission" date="2017-01" db="EMBL/GenBank/DDBJ databases">
        <title>Comparative genomics of anhydrobiosis in the tardigrade Hypsibius dujardini.</title>
        <authorList>
            <person name="Yoshida Y."/>
            <person name="Koutsovoulos G."/>
            <person name="Laetsch D."/>
            <person name="Stevens L."/>
            <person name="Kumar S."/>
            <person name="Horikawa D."/>
            <person name="Ishino K."/>
            <person name="Komine S."/>
            <person name="Tomita M."/>
            <person name="Blaxter M."/>
            <person name="Arakawa K."/>
        </authorList>
    </citation>
    <scope>NUCLEOTIDE SEQUENCE [LARGE SCALE GENOMIC DNA]</scope>
    <source>
        <strain evidence="3">Z151</strain>
    </source>
</reference>
<dbReference type="GO" id="GO:0035869">
    <property type="term" value="C:ciliary transition zone"/>
    <property type="evidence" value="ECO:0007669"/>
    <property type="project" value="TreeGrafter"/>
</dbReference>
<dbReference type="InterPro" id="IPR009602">
    <property type="entry name" value="CBAR/FAM92"/>
</dbReference>
<dbReference type="GO" id="GO:0060271">
    <property type="term" value="P:cilium assembly"/>
    <property type="evidence" value="ECO:0007669"/>
    <property type="project" value="TreeGrafter"/>
</dbReference>
<feature type="compositionally biased region" description="Basic and acidic residues" evidence="1">
    <location>
        <begin position="278"/>
        <end position="289"/>
    </location>
</feature>
<dbReference type="OrthoDB" id="60621at2759"/>
<dbReference type="Pfam" id="PF06730">
    <property type="entry name" value="FAM92"/>
    <property type="match status" value="1"/>
</dbReference>
<evidence type="ECO:0000313" key="2">
    <source>
        <dbReference type="EMBL" id="OWA53838.1"/>
    </source>
</evidence>
<name>A0A9X6RMZ8_HYPEX</name>
<protein>
    <recommendedName>
        <fullName evidence="4">Protein FAM92A1</fullName>
    </recommendedName>
</protein>
<feature type="region of interest" description="Disordered" evidence="1">
    <location>
        <begin position="399"/>
        <end position="419"/>
    </location>
</feature>
<gene>
    <name evidence="2" type="ORF">BV898_18259</name>
</gene>
<dbReference type="Gene3D" id="1.20.1270.60">
    <property type="entry name" value="Arfaptin homology (AH) domain/BAR domain"/>
    <property type="match status" value="1"/>
</dbReference>
<dbReference type="Proteomes" id="UP000192578">
    <property type="component" value="Unassembled WGS sequence"/>
</dbReference>
<evidence type="ECO:0008006" key="4">
    <source>
        <dbReference type="Google" id="ProtNLM"/>
    </source>
</evidence>
<proteinExistence type="predicted"/>
<dbReference type="PANTHER" id="PTHR21223:SF2">
    <property type="entry name" value="CBY1-INTERACTING BAR DOMAIN-CONTAINING PROTEIN HOMOLOG"/>
    <property type="match status" value="1"/>
</dbReference>
<evidence type="ECO:0000256" key="1">
    <source>
        <dbReference type="SAM" id="MobiDB-lite"/>
    </source>
</evidence>
<dbReference type="AlphaFoldDB" id="A0A9X6RMZ8"/>
<evidence type="ECO:0000313" key="3">
    <source>
        <dbReference type="Proteomes" id="UP000192578"/>
    </source>
</evidence>
<keyword evidence="3" id="KW-1185">Reference proteome</keyword>